<accession>B3QS11</accession>
<evidence type="ECO:0000259" key="1">
    <source>
        <dbReference type="SMART" id="SM00507"/>
    </source>
</evidence>
<dbReference type="Gene3D" id="1.10.30.50">
    <property type="match status" value="1"/>
</dbReference>
<dbReference type="OrthoDB" id="9802901at2"/>
<dbReference type="PANTHER" id="PTHR33877">
    <property type="entry name" value="SLL1193 PROTEIN"/>
    <property type="match status" value="1"/>
</dbReference>
<dbReference type="GO" id="GO:0004519">
    <property type="term" value="F:endonuclease activity"/>
    <property type="evidence" value="ECO:0007669"/>
    <property type="project" value="UniProtKB-KW"/>
</dbReference>
<dbReference type="EMBL" id="CP001100">
    <property type="protein sequence ID" value="ACF13956.1"/>
    <property type="molecule type" value="Genomic_DNA"/>
</dbReference>
<dbReference type="InterPro" id="IPR052892">
    <property type="entry name" value="NA-targeting_endonuclease"/>
</dbReference>
<gene>
    <name evidence="2" type="ordered locus">Ctha_1497</name>
</gene>
<feature type="domain" description="HNH nuclease" evidence="1">
    <location>
        <begin position="71"/>
        <end position="122"/>
    </location>
</feature>
<keyword evidence="2" id="KW-0378">Hydrolase</keyword>
<dbReference type="Proteomes" id="UP000001208">
    <property type="component" value="Chromosome"/>
</dbReference>
<sequence length="167" mass="19053">MKSRVLVLNQSYEPMSVCDAKKAIVLVFAGKAQMVATYPDQSIRAVSVEFPLPSVVRLNFYVAVPFKRIMLNRKNILRRDNFECQYCGRTDLPLTIDHIVPKSQGGGDTWNNLVTACTKCNNKKANRTPEQAGMPLRSTPVRPSHVMFMQQYVGTVFEEWKPYLYMT</sequence>
<dbReference type="GO" id="GO:0003676">
    <property type="term" value="F:nucleic acid binding"/>
    <property type="evidence" value="ECO:0007669"/>
    <property type="project" value="InterPro"/>
</dbReference>
<dbReference type="RefSeq" id="WP_012500040.1">
    <property type="nucleotide sequence ID" value="NC_011026.1"/>
</dbReference>
<dbReference type="PANTHER" id="PTHR33877:SF2">
    <property type="entry name" value="OS07G0170200 PROTEIN"/>
    <property type="match status" value="1"/>
</dbReference>
<dbReference type="KEGG" id="cts:Ctha_1497"/>
<dbReference type="GO" id="GO:0008270">
    <property type="term" value="F:zinc ion binding"/>
    <property type="evidence" value="ECO:0007669"/>
    <property type="project" value="InterPro"/>
</dbReference>
<dbReference type="InterPro" id="IPR002711">
    <property type="entry name" value="HNH"/>
</dbReference>
<evidence type="ECO:0000313" key="3">
    <source>
        <dbReference type="Proteomes" id="UP000001208"/>
    </source>
</evidence>
<protein>
    <submittedName>
        <fullName evidence="2">HNH endonuclease</fullName>
    </submittedName>
</protein>
<dbReference type="HOGENOM" id="CLU_099824_3_0_10"/>
<dbReference type="Pfam" id="PF01844">
    <property type="entry name" value="HNH"/>
    <property type="match status" value="1"/>
</dbReference>
<dbReference type="eggNOG" id="COG1403">
    <property type="taxonomic scope" value="Bacteria"/>
</dbReference>
<keyword evidence="3" id="KW-1185">Reference proteome</keyword>
<dbReference type="SMART" id="SM00507">
    <property type="entry name" value="HNHc"/>
    <property type="match status" value="1"/>
</dbReference>
<reference evidence="2 3" key="1">
    <citation type="submission" date="2008-06" db="EMBL/GenBank/DDBJ databases">
        <title>Complete sequence of Chloroherpeton thalassium ATCC 35110.</title>
        <authorList>
            <consortium name="US DOE Joint Genome Institute"/>
            <person name="Lucas S."/>
            <person name="Copeland A."/>
            <person name="Lapidus A."/>
            <person name="Glavina del Rio T."/>
            <person name="Dalin E."/>
            <person name="Tice H."/>
            <person name="Bruce D."/>
            <person name="Goodwin L."/>
            <person name="Pitluck S."/>
            <person name="Schmutz J."/>
            <person name="Larimer F."/>
            <person name="Land M."/>
            <person name="Hauser L."/>
            <person name="Kyrpides N."/>
            <person name="Mikhailova N."/>
            <person name="Liu Z."/>
            <person name="Li T."/>
            <person name="Zhao F."/>
            <person name="Overmann J."/>
            <person name="Bryant D.A."/>
            <person name="Richardson P."/>
        </authorList>
    </citation>
    <scope>NUCLEOTIDE SEQUENCE [LARGE SCALE GENOMIC DNA]</scope>
    <source>
        <strain evidence="3">ATCC 35110 / GB-78</strain>
    </source>
</reference>
<name>B3QS11_CHLT3</name>
<proteinExistence type="predicted"/>
<dbReference type="CDD" id="cd00085">
    <property type="entry name" value="HNHc"/>
    <property type="match status" value="1"/>
</dbReference>
<dbReference type="STRING" id="517418.Ctha_1497"/>
<keyword evidence="2" id="KW-0540">Nuclease</keyword>
<dbReference type="InterPro" id="IPR003615">
    <property type="entry name" value="HNH_nuc"/>
</dbReference>
<organism evidence="2 3">
    <name type="scientific">Chloroherpeton thalassium (strain ATCC 35110 / GB-78)</name>
    <dbReference type="NCBI Taxonomy" id="517418"/>
    <lineage>
        <taxon>Bacteria</taxon>
        <taxon>Pseudomonadati</taxon>
        <taxon>Chlorobiota</taxon>
        <taxon>Chlorobiia</taxon>
        <taxon>Chlorobiales</taxon>
        <taxon>Chloroherpetonaceae</taxon>
        <taxon>Chloroherpeton</taxon>
    </lineage>
</organism>
<keyword evidence="2" id="KW-0255">Endonuclease</keyword>
<dbReference type="AlphaFoldDB" id="B3QS11"/>
<evidence type="ECO:0000313" key="2">
    <source>
        <dbReference type="EMBL" id="ACF13956.1"/>
    </source>
</evidence>